<dbReference type="AlphaFoldDB" id="A0A645FV42"/>
<comment type="caution">
    <text evidence="1">The sequence shown here is derived from an EMBL/GenBank/DDBJ whole genome shotgun (WGS) entry which is preliminary data.</text>
</comment>
<reference evidence="1" key="1">
    <citation type="submission" date="2019-08" db="EMBL/GenBank/DDBJ databases">
        <authorList>
            <person name="Kucharzyk K."/>
            <person name="Murdoch R.W."/>
            <person name="Higgins S."/>
            <person name="Loffler F."/>
        </authorList>
    </citation>
    <scope>NUCLEOTIDE SEQUENCE</scope>
</reference>
<organism evidence="1">
    <name type="scientific">bioreactor metagenome</name>
    <dbReference type="NCBI Taxonomy" id="1076179"/>
    <lineage>
        <taxon>unclassified sequences</taxon>
        <taxon>metagenomes</taxon>
        <taxon>ecological metagenomes</taxon>
    </lineage>
</organism>
<accession>A0A645FV42</accession>
<proteinExistence type="predicted"/>
<sequence length="66" mass="7542">MAENEKATPGMKESLFKYMIENCGANQVIIAENEIPEHVDYSKATLIEFTMDDHNGRYGFLRTKSN</sequence>
<dbReference type="EMBL" id="VSSQ01062769">
    <property type="protein sequence ID" value="MPN15894.1"/>
    <property type="molecule type" value="Genomic_DNA"/>
</dbReference>
<name>A0A645FV42_9ZZZZ</name>
<gene>
    <name evidence="1" type="ORF">SDC9_163230</name>
</gene>
<evidence type="ECO:0000313" key="1">
    <source>
        <dbReference type="EMBL" id="MPN15894.1"/>
    </source>
</evidence>
<protein>
    <submittedName>
        <fullName evidence="1">Uncharacterized protein</fullName>
    </submittedName>
</protein>